<reference evidence="9 10" key="1">
    <citation type="submission" date="2018-06" db="EMBL/GenBank/DDBJ databases">
        <title>Genomic insight into two independent archaeal endosymbiosis events.</title>
        <authorList>
            <person name="Lind A.E."/>
            <person name="Lewis W.H."/>
            <person name="Spang A."/>
            <person name="Guy L."/>
            <person name="Embley M.T."/>
            <person name="Ettema T.J.G."/>
        </authorList>
    </citation>
    <scope>NUCLEOTIDE SEQUENCE [LARGE SCALE GENOMIC DNA]</scope>
    <source>
        <strain evidence="9">NOE</strain>
    </source>
</reference>
<feature type="compositionally biased region" description="Acidic residues" evidence="6">
    <location>
        <begin position="170"/>
        <end position="179"/>
    </location>
</feature>
<keyword evidence="2" id="KW-1003">Cell membrane</keyword>
<dbReference type="NCBIfam" id="NF006248">
    <property type="entry name" value="PRK08386.1"/>
    <property type="match status" value="1"/>
</dbReference>
<feature type="transmembrane region" description="Helical" evidence="7">
    <location>
        <begin position="121"/>
        <end position="145"/>
    </location>
</feature>
<evidence type="ECO:0000256" key="3">
    <source>
        <dbReference type="ARBA" id="ARBA00022692"/>
    </source>
</evidence>
<evidence type="ECO:0000256" key="5">
    <source>
        <dbReference type="ARBA" id="ARBA00023136"/>
    </source>
</evidence>
<organism evidence="9 10">
    <name type="scientific">Candidatus Methanobinarius endosymbioticus</name>
    <dbReference type="NCBI Taxonomy" id="2006182"/>
    <lineage>
        <taxon>Archaea</taxon>
        <taxon>Methanobacteriati</taxon>
        <taxon>Methanobacteriota</taxon>
        <taxon>Methanomada group</taxon>
        <taxon>Methanobacteria</taxon>
        <taxon>Methanobacteriales</taxon>
        <taxon>Methanobacteriaceae</taxon>
        <taxon>Candidatus Methanobinarius</taxon>
    </lineage>
</organism>
<feature type="domain" description="Na+/H+ antiporter MnhB subunit-related protein" evidence="8">
    <location>
        <begin position="4"/>
        <end position="138"/>
    </location>
</feature>
<feature type="transmembrane region" description="Helical" evidence="7">
    <location>
        <begin position="74"/>
        <end position="93"/>
    </location>
</feature>
<evidence type="ECO:0000256" key="1">
    <source>
        <dbReference type="ARBA" id="ARBA00004651"/>
    </source>
</evidence>
<dbReference type="Pfam" id="PF04039">
    <property type="entry name" value="MnhB"/>
    <property type="match status" value="1"/>
</dbReference>
<feature type="transmembrane region" description="Helical" evidence="7">
    <location>
        <begin position="7"/>
        <end position="29"/>
    </location>
</feature>
<dbReference type="NCBIfam" id="NF004924">
    <property type="entry name" value="PRK06281.1"/>
    <property type="match status" value="1"/>
</dbReference>
<evidence type="ECO:0000259" key="8">
    <source>
        <dbReference type="Pfam" id="PF04039"/>
    </source>
</evidence>
<evidence type="ECO:0000256" key="6">
    <source>
        <dbReference type="SAM" id="MobiDB-lite"/>
    </source>
</evidence>
<dbReference type="PANTHER" id="PTHR33932:SF4">
    <property type="entry name" value="NA(+)_H(+) ANTIPORTER SUBUNIT B"/>
    <property type="match status" value="1"/>
</dbReference>
<keyword evidence="4 7" id="KW-1133">Transmembrane helix</keyword>
<keyword evidence="5 7" id="KW-0472">Membrane</keyword>
<feature type="region of interest" description="Disordered" evidence="6">
    <location>
        <begin position="158"/>
        <end position="179"/>
    </location>
</feature>
<sequence>MSSILKLFAFPFAVIIVCLGIMTIFGGHITPGGGFQGGAMIAGGVILCIIVYGLEESPINFSHDFISAIENIGALGYIGLGLVGLITSGFFLYNVGTDFYGLIPQYIVNIFHYQDPTNAGIVPYFNILVGLKVLVGLSAVVIAFSQFDKTKDHIKNDDENVHKNMNNQDNDNDSLEIGD</sequence>
<dbReference type="EMBL" id="NIZT01000070">
    <property type="protein sequence ID" value="RBQ22406.1"/>
    <property type="molecule type" value="Genomic_DNA"/>
</dbReference>
<dbReference type="InterPro" id="IPR007182">
    <property type="entry name" value="MnhB"/>
</dbReference>
<comment type="caution">
    <text evidence="9">The sequence shown here is derived from an EMBL/GenBank/DDBJ whole genome shotgun (WGS) entry which is preliminary data.</text>
</comment>
<keyword evidence="10" id="KW-1185">Reference proteome</keyword>
<gene>
    <name evidence="9" type="ORF">ALNOE001_21530</name>
</gene>
<name>A0A366M880_9EURY</name>
<evidence type="ECO:0000313" key="9">
    <source>
        <dbReference type="EMBL" id="RBQ22406.1"/>
    </source>
</evidence>
<protein>
    <recommendedName>
        <fullName evidence="8">Na+/H+ antiporter MnhB subunit-related protein domain-containing protein</fullName>
    </recommendedName>
</protein>
<evidence type="ECO:0000256" key="2">
    <source>
        <dbReference type="ARBA" id="ARBA00022475"/>
    </source>
</evidence>
<accession>A0A366M880</accession>
<evidence type="ECO:0000256" key="7">
    <source>
        <dbReference type="SAM" id="Phobius"/>
    </source>
</evidence>
<dbReference type="GO" id="GO:0005886">
    <property type="term" value="C:plasma membrane"/>
    <property type="evidence" value="ECO:0007669"/>
    <property type="project" value="UniProtKB-SubCell"/>
</dbReference>
<evidence type="ECO:0000256" key="4">
    <source>
        <dbReference type="ARBA" id="ARBA00022989"/>
    </source>
</evidence>
<feature type="transmembrane region" description="Helical" evidence="7">
    <location>
        <begin position="35"/>
        <end position="54"/>
    </location>
</feature>
<dbReference type="AlphaFoldDB" id="A0A366M880"/>
<dbReference type="Proteomes" id="UP000253099">
    <property type="component" value="Unassembled WGS sequence"/>
</dbReference>
<proteinExistence type="predicted"/>
<keyword evidence="3 7" id="KW-0812">Transmembrane</keyword>
<comment type="subcellular location">
    <subcellularLocation>
        <location evidence="1">Cell membrane</location>
        <topology evidence="1">Multi-pass membrane protein</topology>
    </subcellularLocation>
</comment>
<evidence type="ECO:0000313" key="10">
    <source>
        <dbReference type="Proteomes" id="UP000253099"/>
    </source>
</evidence>
<dbReference type="InterPro" id="IPR050622">
    <property type="entry name" value="CPA3_antiporter_subunitB"/>
</dbReference>
<dbReference type="PANTHER" id="PTHR33932">
    <property type="entry name" value="NA(+)/H(+) ANTIPORTER SUBUNIT B"/>
    <property type="match status" value="1"/>
</dbReference>